<evidence type="ECO:0000313" key="2">
    <source>
        <dbReference type="Proteomes" id="UP000264820"/>
    </source>
</evidence>
<sequence length="97" mass="10923">VEMSNGGNGRKSQHMTACVWLRRHFHDCPTVTAGQRGLRSRESWRLELRFPLGPLVKVWQNLNTTDHQRNGIILWGCLSSSVIGALDKVEGILNSLN</sequence>
<proteinExistence type="predicted"/>
<reference evidence="1" key="1">
    <citation type="submission" date="2025-08" db="UniProtKB">
        <authorList>
            <consortium name="Ensembl"/>
        </authorList>
    </citation>
    <scope>IDENTIFICATION</scope>
</reference>
<organism evidence="1 2">
    <name type="scientific">Hippocampus comes</name>
    <name type="common">Tiger tail seahorse</name>
    <dbReference type="NCBI Taxonomy" id="109280"/>
    <lineage>
        <taxon>Eukaryota</taxon>
        <taxon>Metazoa</taxon>
        <taxon>Chordata</taxon>
        <taxon>Craniata</taxon>
        <taxon>Vertebrata</taxon>
        <taxon>Euteleostomi</taxon>
        <taxon>Actinopterygii</taxon>
        <taxon>Neopterygii</taxon>
        <taxon>Teleostei</taxon>
        <taxon>Neoteleostei</taxon>
        <taxon>Acanthomorphata</taxon>
        <taxon>Syngnathiaria</taxon>
        <taxon>Syngnathiformes</taxon>
        <taxon>Syngnathoidei</taxon>
        <taxon>Syngnathidae</taxon>
        <taxon>Hippocampus</taxon>
    </lineage>
</organism>
<dbReference type="Proteomes" id="UP000264820">
    <property type="component" value="Unplaced"/>
</dbReference>
<protein>
    <submittedName>
        <fullName evidence="1">Uncharacterized protein</fullName>
    </submittedName>
</protein>
<keyword evidence="2" id="KW-1185">Reference proteome</keyword>
<reference evidence="1" key="2">
    <citation type="submission" date="2025-09" db="UniProtKB">
        <authorList>
            <consortium name="Ensembl"/>
        </authorList>
    </citation>
    <scope>IDENTIFICATION</scope>
</reference>
<evidence type="ECO:0000313" key="1">
    <source>
        <dbReference type="Ensembl" id="ENSHCOP00000002772.1"/>
    </source>
</evidence>
<dbReference type="AlphaFoldDB" id="A0A3Q2XGE4"/>
<dbReference type="Ensembl" id="ENSHCOT00000009868.1">
    <property type="protein sequence ID" value="ENSHCOP00000002772.1"/>
    <property type="gene ID" value="ENSHCOG00000003978.1"/>
</dbReference>
<accession>A0A3Q2XGE4</accession>
<name>A0A3Q2XGE4_HIPCM</name>